<protein>
    <submittedName>
        <fullName evidence="1">Uncharacterized protein</fullName>
    </submittedName>
</protein>
<keyword evidence="2" id="KW-1185">Reference proteome</keyword>
<dbReference type="EMBL" id="AUYB01000132">
    <property type="protein sequence ID" value="KZN32435.1"/>
    <property type="molecule type" value="Genomic_DNA"/>
</dbReference>
<organism evidence="1 2">
    <name type="scientific">Pseudoalteromonas luteoviolacea DSM 6061</name>
    <dbReference type="NCBI Taxonomy" id="1365250"/>
    <lineage>
        <taxon>Bacteria</taxon>
        <taxon>Pseudomonadati</taxon>
        <taxon>Pseudomonadota</taxon>
        <taxon>Gammaproteobacteria</taxon>
        <taxon>Alteromonadales</taxon>
        <taxon>Pseudoalteromonadaceae</taxon>
        <taxon>Pseudoalteromonas</taxon>
    </lineage>
</organism>
<comment type="caution">
    <text evidence="1">The sequence shown here is derived from an EMBL/GenBank/DDBJ whole genome shotgun (WGS) entry which is preliminary data.</text>
</comment>
<evidence type="ECO:0000313" key="1">
    <source>
        <dbReference type="EMBL" id="KZN32435.1"/>
    </source>
</evidence>
<dbReference type="AlphaFoldDB" id="A0A166VAY3"/>
<name>A0A166VAY3_9GAMM</name>
<proteinExistence type="predicted"/>
<evidence type="ECO:0000313" key="2">
    <source>
        <dbReference type="Proteomes" id="UP000076643"/>
    </source>
</evidence>
<dbReference type="RefSeq" id="WP_063365864.1">
    <property type="nucleotide sequence ID" value="NZ_AQHB01000023.1"/>
</dbReference>
<sequence>MAFQYFNVNALLRRLNQHQLHLERYIGFLGTVDTVFENNRSLAEPLPPRYWQSRVLLAAQSDKTQNGLYDITTNGEWQVVPGGLEVGNFIATQEPENKYYKLIEFKSNQQVWHVFNLA</sequence>
<dbReference type="PATRIC" id="fig|1365250.3.peg.4281"/>
<gene>
    <name evidence="1" type="ORF">N475_22400</name>
</gene>
<reference evidence="1 2" key="1">
    <citation type="submission" date="2013-07" db="EMBL/GenBank/DDBJ databases">
        <title>Comparative Genomic and Metabolomic Analysis of Twelve Strains of Pseudoalteromonas luteoviolacea.</title>
        <authorList>
            <person name="Vynne N.G."/>
            <person name="Mansson M."/>
            <person name="Gram L."/>
        </authorList>
    </citation>
    <scope>NUCLEOTIDE SEQUENCE [LARGE SCALE GENOMIC DNA]</scope>
    <source>
        <strain evidence="1 2">DSM 6061</strain>
    </source>
</reference>
<accession>A0A166VAY3</accession>
<dbReference type="Proteomes" id="UP000076643">
    <property type="component" value="Unassembled WGS sequence"/>
</dbReference>